<dbReference type="GO" id="GO:0005789">
    <property type="term" value="C:endoplasmic reticulum membrane"/>
    <property type="evidence" value="ECO:0007669"/>
    <property type="project" value="TreeGrafter"/>
</dbReference>
<evidence type="ECO:0000256" key="3">
    <source>
        <dbReference type="ARBA" id="ARBA00022692"/>
    </source>
</evidence>
<feature type="binding site" evidence="7">
    <location>
        <position position="28"/>
    </location>
    <ligand>
        <name>Ca(2+)</name>
        <dbReference type="ChEBI" id="CHEBI:29108"/>
    </ligand>
</feature>
<evidence type="ECO:0000313" key="10">
    <source>
        <dbReference type="EMBL" id="GMH95058.1"/>
    </source>
</evidence>
<dbReference type="PANTHER" id="PTHR46187:SF3">
    <property type="entry name" value="ALKALINE CERAMIDASE 3"/>
    <property type="match status" value="1"/>
</dbReference>
<feature type="binding site" evidence="7">
    <location>
        <position position="30"/>
    </location>
    <ligand>
        <name>Ca(2+)</name>
        <dbReference type="ChEBI" id="CHEBI:29108"/>
    </ligand>
</feature>
<dbReference type="GO" id="GO:0016811">
    <property type="term" value="F:hydrolase activity, acting on carbon-nitrogen (but not peptide) bonds, in linear amides"/>
    <property type="evidence" value="ECO:0007669"/>
    <property type="project" value="InterPro"/>
</dbReference>
<evidence type="ECO:0000256" key="2">
    <source>
        <dbReference type="ARBA" id="ARBA00009780"/>
    </source>
</evidence>
<feature type="transmembrane region" description="Helical" evidence="9">
    <location>
        <begin position="75"/>
        <end position="93"/>
    </location>
</feature>
<protein>
    <submittedName>
        <fullName evidence="10">Uncharacterized protein</fullName>
    </submittedName>
</protein>
<comment type="subcellular location">
    <subcellularLocation>
        <location evidence="1">Membrane</location>
        <topology evidence="1">Multi-pass membrane protein</topology>
    </subcellularLocation>
</comment>
<evidence type="ECO:0000313" key="11">
    <source>
        <dbReference type="Proteomes" id="UP001165160"/>
    </source>
</evidence>
<dbReference type="GO" id="GO:0046514">
    <property type="term" value="P:ceramide catabolic process"/>
    <property type="evidence" value="ECO:0007669"/>
    <property type="project" value="TreeGrafter"/>
</dbReference>
<feature type="binding site" evidence="7">
    <location>
        <position position="27"/>
    </location>
    <ligand>
        <name>Ca(2+)</name>
        <dbReference type="ChEBI" id="CHEBI:29108"/>
    </ligand>
</feature>
<name>A0A9W7EX60_9STRA</name>
<reference evidence="11" key="1">
    <citation type="journal article" date="2023" name="Commun. Biol.">
        <title>Genome analysis of Parmales, the sister group of diatoms, reveals the evolutionary specialization of diatoms from phago-mixotrophs to photoautotrophs.</title>
        <authorList>
            <person name="Ban H."/>
            <person name="Sato S."/>
            <person name="Yoshikawa S."/>
            <person name="Yamada K."/>
            <person name="Nakamura Y."/>
            <person name="Ichinomiya M."/>
            <person name="Sato N."/>
            <person name="Blanc-Mathieu R."/>
            <person name="Endo H."/>
            <person name="Kuwata A."/>
            <person name="Ogata H."/>
        </authorList>
    </citation>
    <scope>NUCLEOTIDE SEQUENCE [LARGE SCALE GENOMIC DNA]</scope>
    <source>
        <strain evidence="11">NIES 3699</strain>
    </source>
</reference>
<evidence type="ECO:0000256" key="9">
    <source>
        <dbReference type="SAM" id="Phobius"/>
    </source>
</evidence>
<dbReference type="GO" id="GO:0046513">
    <property type="term" value="P:ceramide biosynthetic process"/>
    <property type="evidence" value="ECO:0007669"/>
    <property type="project" value="TreeGrafter"/>
</dbReference>
<comment type="cofactor">
    <cofactor evidence="8">
        <name>Zn(2+)</name>
        <dbReference type="ChEBI" id="CHEBI:29105"/>
    </cofactor>
</comment>
<evidence type="ECO:0000256" key="8">
    <source>
        <dbReference type="PIRSR" id="PIRSR608901-2"/>
    </source>
</evidence>
<feature type="binding site" evidence="8">
    <location>
        <position position="94"/>
    </location>
    <ligand>
        <name>Zn(2+)</name>
        <dbReference type="ChEBI" id="CHEBI:29105"/>
        <note>catalytic</note>
    </ligand>
</feature>
<keyword evidence="6 9" id="KW-0472">Membrane</keyword>
<dbReference type="GO" id="GO:0046872">
    <property type="term" value="F:metal ion binding"/>
    <property type="evidence" value="ECO:0007669"/>
    <property type="project" value="UniProtKB-KW"/>
</dbReference>
<evidence type="ECO:0000256" key="4">
    <source>
        <dbReference type="ARBA" id="ARBA00022801"/>
    </source>
</evidence>
<dbReference type="Proteomes" id="UP001165160">
    <property type="component" value="Unassembled WGS sequence"/>
</dbReference>
<feature type="transmembrane region" description="Helical" evidence="9">
    <location>
        <begin position="190"/>
        <end position="216"/>
    </location>
</feature>
<comment type="similarity">
    <text evidence="2">Belongs to the alkaline ceramidase family.</text>
</comment>
<feature type="transmembrane region" description="Helical" evidence="9">
    <location>
        <begin position="143"/>
        <end position="169"/>
    </location>
</feature>
<feature type="binding site" evidence="8">
    <location>
        <position position="221"/>
    </location>
    <ligand>
        <name>Zn(2+)</name>
        <dbReference type="ChEBI" id="CHEBI:29105"/>
        <note>catalytic</note>
    </ligand>
</feature>
<dbReference type="InterPro" id="IPR008901">
    <property type="entry name" value="ACER"/>
</dbReference>
<evidence type="ECO:0000256" key="7">
    <source>
        <dbReference type="PIRSR" id="PIRSR608901-1"/>
    </source>
</evidence>
<feature type="binding site" evidence="7">
    <location>
        <position position="43"/>
    </location>
    <ligand>
        <name>Ca(2+)</name>
        <dbReference type="ChEBI" id="CHEBI:29108"/>
    </ligand>
</feature>
<keyword evidence="4" id="KW-0378">Hydrolase</keyword>
<feature type="transmembrane region" description="Helical" evidence="9">
    <location>
        <begin position="47"/>
        <end position="63"/>
    </location>
</feature>
<keyword evidence="7" id="KW-0479">Metal-binding</keyword>
<keyword evidence="7" id="KW-0106">Calcium</keyword>
<keyword evidence="8" id="KW-0862">Zinc</keyword>
<dbReference type="EMBL" id="BRXX01000163">
    <property type="protein sequence ID" value="GMH95058.1"/>
    <property type="molecule type" value="Genomic_DNA"/>
</dbReference>
<keyword evidence="3 9" id="KW-0812">Transmembrane</keyword>
<dbReference type="PANTHER" id="PTHR46187">
    <property type="entry name" value="ALKALINE CERAMIDASE 3"/>
    <property type="match status" value="1"/>
</dbReference>
<keyword evidence="11" id="KW-1185">Reference proteome</keyword>
<sequence length="262" mass="29741">MATVLNVLNGIVKTPTAGVLWGAAPIDWCEENLPETNPLSIAEFHNTWTNIFYIISGLLLLRSHLRLHSDIRDPLFAFFIFNIIMTGVTSAWFHSTLLFLAQKSDEFFENAAMVSLLYYHVFPLGSSSKIIKYRGACCVVHTLLLGVGILCIPDLFCEIHLITTVLITFKTGYIRTESLPPHTRSKALNLFSSSFVSVGVAFFCWLLDFLLCIYFSPFYLHAFVWHLGTSISLYYGGEASLLIREKYIKIEEKEKNSKEKSY</sequence>
<proteinExistence type="inferred from homology"/>
<feature type="binding site" evidence="8">
    <location>
        <position position="226"/>
    </location>
    <ligand>
        <name>Zn(2+)</name>
        <dbReference type="ChEBI" id="CHEBI:29105"/>
        <note>catalytic</note>
    </ligand>
</feature>
<dbReference type="Pfam" id="PF05875">
    <property type="entry name" value="Ceramidase"/>
    <property type="match status" value="1"/>
</dbReference>
<keyword evidence="5 9" id="KW-1133">Transmembrane helix</keyword>
<gene>
    <name evidence="10" type="ORF">TrVE_jg10308</name>
</gene>
<organism evidence="10 11">
    <name type="scientific">Triparma verrucosa</name>
    <dbReference type="NCBI Taxonomy" id="1606542"/>
    <lineage>
        <taxon>Eukaryota</taxon>
        <taxon>Sar</taxon>
        <taxon>Stramenopiles</taxon>
        <taxon>Ochrophyta</taxon>
        <taxon>Bolidophyceae</taxon>
        <taxon>Parmales</taxon>
        <taxon>Triparmaceae</taxon>
        <taxon>Triparma</taxon>
    </lineage>
</organism>
<evidence type="ECO:0000256" key="6">
    <source>
        <dbReference type="ARBA" id="ARBA00023136"/>
    </source>
</evidence>
<accession>A0A9W7EX60</accession>
<evidence type="ECO:0000256" key="1">
    <source>
        <dbReference type="ARBA" id="ARBA00004141"/>
    </source>
</evidence>
<evidence type="ECO:0000256" key="5">
    <source>
        <dbReference type="ARBA" id="ARBA00022989"/>
    </source>
</evidence>
<comment type="caution">
    <text evidence="10">The sequence shown here is derived from an EMBL/GenBank/DDBJ whole genome shotgun (WGS) entry which is preliminary data.</text>
</comment>
<feature type="binding site" evidence="7">
    <location>
        <position position="32"/>
    </location>
    <ligand>
        <name>Ca(2+)</name>
        <dbReference type="ChEBI" id="CHEBI:29108"/>
    </ligand>
</feature>
<dbReference type="AlphaFoldDB" id="A0A9W7EX60"/>